<evidence type="ECO:0000313" key="1">
    <source>
        <dbReference type="EMBL" id="SVB05242.1"/>
    </source>
</evidence>
<gene>
    <name evidence="1" type="ORF">METZ01_LOCUS158096</name>
</gene>
<proteinExistence type="predicted"/>
<reference evidence="1" key="1">
    <citation type="submission" date="2018-05" db="EMBL/GenBank/DDBJ databases">
        <authorList>
            <person name="Lanie J.A."/>
            <person name="Ng W.-L."/>
            <person name="Kazmierczak K.M."/>
            <person name="Andrzejewski T.M."/>
            <person name="Davidsen T.M."/>
            <person name="Wayne K.J."/>
            <person name="Tettelin H."/>
            <person name="Glass J.I."/>
            <person name="Rusch D."/>
            <person name="Podicherti R."/>
            <person name="Tsui H.-C.T."/>
            <person name="Winkler M.E."/>
        </authorList>
    </citation>
    <scope>NUCLEOTIDE SEQUENCE</scope>
</reference>
<feature type="non-terminal residue" evidence="1">
    <location>
        <position position="61"/>
    </location>
</feature>
<protein>
    <recommendedName>
        <fullName evidence="2">EamA domain-containing protein</fullName>
    </recommendedName>
</protein>
<dbReference type="AlphaFoldDB" id="A0A382AW02"/>
<organism evidence="1">
    <name type="scientific">marine metagenome</name>
    <dbReference type="NCBI Taxonomy" id="408172"/>
    <lineage>
        <taxon>unclassified sequences</taxon>
        <taxon>metagenomes</taxon>
        <taxon>ecological metagenomes</taxon>
    </lineage>
</organism>
<accession>A0A382AW02</accession>
<name>A0A382AW02_9ZZZZ</name>
<evidence type="ECO:0008006" key="2">
    <source>
        <dbReference type="Google" id="ProtNLM"/>
    </source>
</evidence>
<dbReference type="EMBL" id="UINC01026919">
    <property type="protein sequence ID" value="SVB05242.1"/>
    <property type="molecule type" value="Genomic_DNA"/>
</dbReference>
<sequence>MQRSTHLKGIAVSTAGVIAISPDSLLIRLIGADVWTLSLWRGLLLALTLTVVQLLRHRAGI</sequence>